<proteinExistence type="predicted"/>
<accession>A0A0N4YXA5</accession>
<keyword evidence="1" id="KW-0732">Signal</keyword>
<name>A0A0N4YXA5_NIPBR</name>
<dbReference type="Proteomes" id="UP000271162">
    <property type="component" value="Unassembled WGS sequence"/>
</dbReference>
<evidence type="ECO:0000313" key="2">
    <source>
        <dbReference type="EMBL" id="VDL86286.1"/>
    </source>
</evidence>
<dbReference type="WBParaSite" id="NBR_0002187701-mRNA-1">
    <property type="protein sequence ID" value="NBR_0002187701-mRNA-1"/>
    <property type="gene ID" value="NBR_0002187701"/>
</dbReference>
<reference evidence="2 3" key="2">
    <citation type="submission" date="2018-11" db="EMBL/GenBank/DDBJ databases">
        <authorList>
            <consortium name="Pathogen Informatics"/>
        </authorList>
    </citation>
    <scope>NUCLEOTIDE SEQUENCE [LARGE SCALE GENOMIC DNA]</scope>
</reference>
<feature type="chain" id="PRO_5043126063" evidence="1">
    <location>
        <begin position="16"/>
        <end position="173"/>
    </location>
</feature>
<dbReference type="EMBL" id="UYSL01027011">
    <property type="protein sequence ID" value="VDL86286.1"/>
    <property type="molecule type" value="Genomic_DNA"/>
</dbReference>
<organism evidence="4">
    <name type="scientific">Nippostrongylus brasiliensis</name>
    <name type="common">Rat hookworm</name>
    <dbReference type="NCBI Taxonomy" id="27835"/>
    <lineage>
        <taxon>Eukaryota</taxon>
        <taxon>Metazoa</taxon>
        <taxon>Ecdysozoa</taxon>
        <taxon>Nematoda</taxon>
        <taxon>Chromadorea</taxon>
        <taxon>Rhabditida</taxon>
        <taxon>Rhabditina</taxon>
        <taxon>Rhabditomorpha</taxon>
        <taxon>Strongyloidea</taxon>
        <taxon>Heligmosomidae</taxon>
        <taxon>Nippostrongylus</taxon>
    </lineage>
</organism>
<keyword evidence="3" id="KW-1185">Reference proteome</keyword>
<gene>
    <name evidence="2" type="ORF">NBR_LOCUS21878</name>
</gene>
<feature type="signal peptide" evidence="1">
    <location>
        <begin position="1"/>
        <end position="15"/>
    </location>
</feature>
<sequence length="173" mass="19382">MISFLVLLPLVVTLAQQSTSLGRVRDGEATVLNDSQNVGIYLLIFVPQRILKLFRVDNSAEELPSFAYSAYPNYEFIYSNYGKNGAKAEDGESQPGEQEVIPTHFTLRHPYRTPLYGAQRTLSSVSHSSVGLPISAYFSEKEQNTPRYAYYAGVEKLLSKLAVQKVEKKLELV</sequence>
<evidence type="ECO:0000256" key="1">
    <source>
        <dbReference type="SAM" id="SignalP"/>
    </source>
</evidence>
<reference evidence="4" key="1">
    <citation type="submission" date="2017-02" db="UniProtKB">
        <authorList>
            <consortium name="WormBaseParasite"/>
        </authorList>
    </citation>
    <scope>IDENTIFICATION</scope>
</reference>
<dbReference type="AlphaFoldDB" id="A0A0N4YXA5"/>
<evidence type="ECO:0000313" key="4">
    <source>
        <dbReference type="WBParaSite" id="NBR_0002187701-mRNA-1"/>
    </source>
</evidence>
<evidence type="ECO:0000313" key="3">
    <source>
        <dbReference type="Proteomes" id="UP000271162"/>
    </source>
</evidence>
<protein>
    <submittedName>
        <fullName evidence="4">Secreted protein</fullName>
    </submittedName>
</protein>